<dbReference type="GO" id="GO:0005975">
    <property type="term" value="P:carbohydrate metabolic process"/>
    <property type="evidence" value="ECO:0007669"/>
    <property type="project" value="InterPro"/>
</dbReference>
<accession>A0A8S4A563</accession>
<dbReference type="EMBL" id="CAJHNH020008290">
    <property type="protein sequence ID" value="CAG5135438.1"/>
    <property type="molecule type" value="Genomic_DNA"/>
</dbReference>
<keyword evidence="2 4" id="KW-0378">Hydrolase</keyword>
<evidence type="ECO:0000256" key="3">
    <source>
        <dbReference type="ARBA" id="ARBA00023295"/>
    </source>
</evidence>
<dbReference type="SUPFAM" id="SSF51011">
    <property type="entry name" value="Glycosyl hydrolase domain"/>
    <property type="match status" value="1"/>
</dbReference>
<evidence type="ECO:0000256" key="1">
    <source>
        <dbReference type="ARBA" id="ARBA00007806"/>
    </source>
</evidence>
<gene>
    <name evidence="7" type="ORF">CUNI_LOCUS20996</name>
</gene>
<dbReference type="InterPro" id="IPR048395">
    <property type="entry name" value="Glyco_hydro_31_C"/>
</dbReference>
<evidence type="ECO:0000313" key="7">
    <source>
        <dbReference type="EMBL" id="CAG5135438.1"/>
    </source>
</evidence>
<dbReference type="SUPFAM" id="SSF51445">
    <property type="entry name" value="(Trans)glycosidases"/>
    <property type="match status" value="1"/>
</dbReference>
<keyword evidence="8" id="KW-1185">Reference proteome</keyword>
<name>A0A8S4A563_9EUPU</name>
<proteinExistence type="inferred from homology"/>
<dbReference type="PANTHER" id="PTHR43053:SF4">
    <property type="entry name" value="MYOGENESIS-REGULATING GLYCOSIDASE"/>
    <property type="match status" value="1"/>
</dbReference>
<evidence type="ECO:0000256" key="4">
    <source>
        <dbReference type="RuleBase" id="RU361185"/>
    </source>
</evidence>
<evidence type="ECO:0000259" key="5">
    <source>
        <dbReference type="Pfam" id="PF01055"/>
    </source>
</evidence>
<dbReference type="Gene3D" id="3.20.20.80">
    <property type="entry name" value="Glycosidases"/>
    <property type="match status" value="2"/>
</dbReference>
<dbReference type="Proteomes" id="UP000678393">
    <property type="component" value="Unassembled WGS sequence"/>
</dbReference>
<dbReference type="PANTHER" id="PTHR43053">
    <property type="entry name" value="GLYCOSIDASE FAMILY 31"/>
    <property type="match status" value="1"/>
</dbReference>
<comment type="similarity">
    <text evidence="1 4">Belongs to the glycosyl hydrolase 31 family.</text>
</comment>
<dbReference type="InterPro" id="IPR017853">
    <property type="entry name" value="GH"/>
</dbReference>
<dbReference type="Pfam" id="PF21365">
    <property type="entry name" value="Glyco_hydro_31_3rd"/>
    <property type="match status" value="1"/>
</dbReference>
<feature type="non-terminal residue" evidence="7">
    <location>
        <position position="553"/>
    </location>
</feature>
<dbReference type="InterPro" id="IPR050985">
    <property type="entry name" value="Alpha-glycosidase_related"/>
</dbReference>
<dbReference type="GO" id="GO:0004553">
    <property type="term" value="F:hydrolase activity, hydrolyzing O-glycosyl compounds"/>
    <property type="evidence" value="ECO:0007669"/>
    <property type="project" value="InterPro"/>
</dbReference>
<evidence type="ECO:0000259" key="6">
    <source>
        <dbReference type="Pfam" id="PF21365"/>
    </source>
</evidence>
<dbReference type="InterPro" id="IPR000322">
    <property type="entry name" value="Glyco_hydro_31_TIM"/>
</dbReference>
<dbReference type="OrthoDB" id="10070917at2759"/>
<dbReference type="AlphaFoldDB" id="A0A8S4A563"/>
<evidence type="ECO:0000256" key="2">
    <source>
        <dbReference type="ARBA" id="ARBA00022801"/>
    </source>
</evidence>
<feature type="domain" description="Glycoside hydrolase family 31 TIM barrel" evidence="5">
    <location>
        <begin position="153"/>
        <end position="422"/>
    </location>
</feature>
<organism evidence="7 8">
    <name type="scientific">Candidula unifasciata</name>
    <dbReference type="NCBI Taxonomy" id="100452"/>
    <lineage>
        <taxon>Eukaryota</taxon>
        <taxon>Metazoa</taxon>
        <taxon>Spiralia</taxon>
        <taxon>Lophotrochozoa</taxon>
        <taxon>Mollusca</taxon>
        <taxon>Gastropoda</taxon>
        <taxon>Heterobranchia</taxon>
        <taxon>Euthyneura</taxon>
        <taxon>Panpulmonata</taxon>
        <taxon>Eupulmonata</taxon>
        <taxon>Stylommatophora</taxon>
        <taxon>Helicina</taxon>
        <taxon>Helicoidea</taxon>
        <taxon>Geomitridae</taxon>
        <taxon>Candidula</taxon>
    </lineage>
</organism>
<comment type="caution">
    <text evidence="7">The sequence shown here is derived from an EMBL/GenBank/DDBJ whole genome shotgun (WGS) entry which is preliminary data.</text>
</comment>
<reference evidence="7" key="1">
    <citation type="submission" date="2021-04" db="EMBL/GenBank/DDBJ databases">
        <authorList>
            <consortium name="Molecular Ecology Group"/>
        </authorList>
    </citation>
    <scope>NUCLEOTIDE SEQUENCE</scope>
</reference>
<keyword evidence="3 4" id="KW-0326">Glycosidase</keyword>
<evidence type="ECO:0000313" key="8">
    <source>
        <dbReference type="Proteomes" id="UP000678393"/>
    </source>
</evidence>
<feature type="domain" description="Glycosyl hydrolase family 31 C-terminal" evidence="6">
    <location>
        <begin position="462"/>
        <end position="543"/>
    </location>
</feature>
<dbReference type="Pfam" id="PF01055">
    <property type="entry name" value="Glyco_hydro_31_2nd"/>
    <property type="match status" value="1"/>
</dbReference>
<sequence length="553" mass="62177">HVPHDCFFINKAKWYGPSNQSIISFPIQGHFEYNPGNVALTSNGLFDTVVDYYWLSSHGTAVYVNADNPIQMSWNTSGSNQLCLRSNFSGSLYHTTNKVQHPTMNYTICQGTDPLKTHILMQKLFSPSSVQQPSDSVLQRAHWSVKSIAKTENVNESHVKNLLDNISRYGFGSSAVTLDGNWQKYHGDLTFDEQRFSNVTEMMNTVNTSGSILTLGVSPYFQYRSQNFHKGVESNMFVKDAGGEVPGLTNFQGLLAAVLDVFSATGRDWYRDKLQVDHSLHNNCPFTTLIYDQQITSYRLTYGHRSWLPYKPHFEQANATPNTYRKHISDLFGNLPGVSLVMEHTSDSRHLASLIPVTTGLSEDKKCLTGLIETALTLGLMGYPFVMADGIKLAANEDKPSRELYIRWLQLVSLFPAYQYSVAPWEYDQGIISMAVNLSLQRNSGVLKEMKRPELQAEVKNGYPILRPVWWLNGSNHSVHDLGIKDEFLIGNYLLVAPILCEGTTERDVYVPPGVWENLDTTAIVLGPTTIKIHNVTLESPVMFQRRSVAGEM</sequence>
<dbReference type="Gene3D" id="2.60.40.1180">
    <property type="entry name" value="Golgi alpha-mannosidase II"/>
    <property type="match status" value="1"/>
</dbReference>
<protein>
    <submittedName>
        <fullName evidence="7">Uncharacterized protein</fullName>
    </submittedName>
</protein>
<dbReference type="InterPro" id="IPR013780">
    <property type="entry name" value="Glyco_hydro_b"/>
</dbReference>